<dbReference type="OrthoDB" id="440848at2759"/>
<gene>
    <name evidence="3" type="ORF">C1SCF055_LOCUS16268</name>
</gene>
<feature type="transmembrane region" description="Helical" evidence="2">
    <location>
        <begin position="98"/>
        <end position="115"/>
    </location>
</feature>
<evidence type="ECO:0000313" key="4">
    <source>
        <dbReference type="EMBL" id="CAL4776488.1"/>
    </source>
</evidence>
<evidence type="ECO:0000313" key="3">
    <source>
        <dbReference type="EMBL" id="CAI3989176.1"/>
    </source>
</evidence>
<evidence type="ECO:0000256" key="1">
    <source>
        <dbReference type="SAM" id="MobiDB-lite"/>
    </source>
</evidence>
<feature type="transmembrane region" description="Helical" evidence="2">
    <location>
        <begin position="225"/>
        <end position="246"/>
    </location>
</feature>
<dbReference type="PANTHER" id="PTHR40861">
    <property type="entry name" value="DUF2183 DOMAIN-CONTAINING PROTEIN"/>
    <property type="match status" value="1"/>
</dbReference>
<evidence type="ECO:0000256" key="2">
    <source>
        <dbReference type="SAM" id="Phobius"/>
    </source>
</evidence>
<feature type="transmembrane region" description="Helical" evidence="2">
    <location>
        <begin position="68"/>
        <end position="86"/>
    </location>
</feature>
<dbReference type="PANTHER" id="PTHR40861:SF1">
    <property type="entry name" value="PHOSPHATIDATE PHOSPHATASE APP1 CATALYTIC DOMAIN-CONTAINING PROTEIN"/>
    <property type="match status" value="1"/>
</dbReference>
<evidence type="ECO:0000313" key="5">
    <source>
        <dbReference type="Proteomes" id="UP001152797"/>
    </source>
</evidence>
<dbReference type="EMBL" id="CAMXCT020001340">
    <property type="protein sequence ID" value="CAL1142551.1"/>
    <property type="molecule type" value="Genomic_DNA"/>
</dbReference>
<feature type="compositionally biased region" description="Acidic residues" evidence="1">
    <location>
        <begin position="781"/>
        <end position="796"/>
    </location>
</feature>
<protein>
    <submittedName>
        <fullName evidence="4">Phosphatidate phosphatase APP1 catalytic domain-containing protein</fullName>
    </submittedName>
</protein>
<feature type="region of interest" description="Disordered" evidence="1">
    <location>
        <begin position="779"/>
        <end position="810"/>
    </location>
</feature>
<feature type="transmembrane region" description="Helical" evidence="2">
    <location>
        <begin position="127"/>
        <end position="145"/>
    </location>
</feature>
<name>A0A9P1CCZ1_9DINO</name>
<keyword evidence="2" id="KW-0812">Transmembrane</keyword>
<dbReference type="EMBL" id="CAMXCT030001340">
    <property type="protein sequence ID" value="CAL4776488.1"/>
    <property type="molecule type" value="Genomic_DNA"/>
</dbReference>
<keyword evidence="2" id="KW-0472">Membrane</keyword>
<proteinExistence type="predicted"/>
<keyword evidence="2" id="KW-1133">Transmembrane helix</keyword>
<accession>A0A9P1CCZ1</accession>
<organism evidence="3">
    <name type="scientific">Cladocopium goreaui</name>
    <dbReference type="NCBI Taxonomy" id="2562237"/>
    <lineage>
        <taxon>Eukaryota</taxon>
        <taxon>Sar</taxon>
        <taxon>Alveolata</taxon>
        <taxon>Dinophyceae</taxon>
        <taxon>Suessiales</taxon>
        <taxon>Symbiodiniaceae</taxon>
        <taxon>Cladocopium</taxon>
    </lineage>
</organism>
<keyword evidence="5" id="KW-1185">Reference proteome</keyword>
<comment type="caution">
    <text evidence="3">The sequence shown here is derived from an EMBL/GenBank/DDBJ whole genome shotgun (WGS) entry which is preliminary data.</text>
</comment>
<reference evidence="4 5" key="2">
    <citation type="submission" date="2024-05" db="EMBL/GenBank/DDBJ databases">
        <authorList>
            <person name="Chen Y."/>
            <person name="Shah S."/>
            <person name="Dougan E. K."/>
            <person name="Thang M."/>
            <person name="Chan C."/>
        </authorList>
    </citation>
    <scope>NUCLEOTIDE SEQUENCE [LARGE SCALE GENOMIC DNA]</scope>
</reference>
<sequence length="855" mass="97673">MNDHIIITLTSLKTHFRIFCLLFSSRSYFFSILKQRSTQRLRGTHPGQTFYAPGACADDFEHLNLERLSLKLLIIAACFAVLYLLFEGGPCHWTRLAEAWYLIFVLSTTAVAFLVVPNKNLDGRTHVAFYVARFMAVLIVMKIYVSVINPRHMKPFFAHGDNRTFTRTRPHSDDKLAQRVLQQLEVYMTKLSIKREVGLFHRQVFSILLLPLLYTQMAAMNYFEVAWVLFHPIRVAWVLLMTYLVIQEVPRIVIRRNTLNKVKELLTYVLEQCDHSEMREIYMRVNLESIFQATRYEVHELLVESALGKGLLDVWSKAMLLNGMQKYGVNGRRNEYVRDLILSCKNTELTELKSILDSTGDYNCLFKLIYNDLRSTAIRDEVLYHIAKEAAAARSVQRGAVGLKVVSDIDDTLLCSGAAFPAGAGNGMPIPRHMIYPGALQLFKELDRSWTPEDPCCNLAFLSARPHIYKDVSESKARGFVRRDWDADGDAKEILRPEMRQDASIALEGPVVPTLLPGSLSLGLWAVVKALFIAAHGWREVGERKAKMFEQYKALYGEYDFIFFGDNGQGDLLAGQLLVAEDLRAREIADQDEESSDNSVSTSSWCPCRRKSPTPTWRWRPGQGPQLKAVMIHEVQPDMDSLGLERPEHRPPNWRQQLEEQGICIFSSYPAAALKLHYKDAELISIRQLRVITEAAIMDFDSDRKFMAEWEDWSLMDAILSQDIQRVGVLLDFQNDPLQIHFKDTSELFKQDEVNILRQKHILQGIYRRANAHLFTCGEQELSDGPDNSEDSEAEASDSRSEPVEMSVGHVRSRRWDRAVTTIGGWDLQPPKAALLKHIGSAWKELQAMNHNDAL</sequence>
<reference evidence="3" key="1">
    <citation type="submission" date="2022-10" db="EMBL/GenBank/DDBJ databases">
        <authorList>
            <person name="Chen Y."/>
            <person name="Dougan E. K."/>
            <person name="Chan C."/>
            <person name="Rhodes N."/>
            <person name="Thang M."/>
        </authorList>
    </citation>
    <scope>NUCLEOTIDE SEQUENCE</scope>
</reference>
<dbReference type="Proteomes" id="UP001152797">
    <property type="component" value="Unassembled WGS sequence"/>
</dbReference>
<dbReference type="EMBL" id="CAMXCT010001340">
    <property type="protein sequence ID" value="CAI3989176.1"/>
    <property type="molecule type" value="Genomic_DNA"/>
</dbReference>
<dbReference type="AlphaFoldDB" id="A0A9P1CCZ1"/>